<dbReference type="EMBL" id="JANPWB010000006">
    <property type="protein sequence ID" value="KAJ1175434.1"/>
    <property type="molecule type" value="Genomic_DNA"/>
</dbReference>
<gene>
    <name evidence="2" type="ORF">NDU88_000722</name>
</gene>
<reference evidence="2" key="1">
    <citation type="journal article" date="2022" name="bioRxiv">
        <title>Sequencing and chromosome-scale assembly of the giantPleurodeles waltlgenome.</title>
        <authorList>
            <person name="Brown T."/>
            <person name="Elewa A."/>
            <person name="Iarovenko S."/>
            <person name="Subramanian E."/>
            <person name="Araus A.J."/>
            <person name="Petzold A."/>
            <person name="Susuki M."/>
            <person name="Suzuki K.-i.T."/>
            <person name="Hayashi T."/>
            <person name="Toyoda A."/>
            <person name="Oliveira C."/>
            <person name="Osipova E."/>
            <person name="Leigh N.D."/>
            <person name="Simon A."/>
            <person name="Yun M.H."/>
        </authorList>
    </citation>
    <scope>NUCLEOTIDE SEQUENCE</scope>
    <source>
        <strain evidence="2">20211129_DDA</strain>
        <tissue evidence="2">Liver</tissue>
    </source>
</reference>
<evidence type="ECO:0000313" key="3">
    <source>
        <dbReference type="Proteomes" id="UP001066276"/>
    </source>
</evidence>
<protein>
    <submittedName>
        <fullName evidence="2">Uncharacterized protein</fullName>
    </submittedName>
</protein>
<proteinExistence type="predicted"/>
<feature type="region of interest" description="Disordered" evidence="1">
    <location>
        <begin position="1"/>
        <end position="25"/>
    </location>
</feature>
<comment type="caution">
    <text evidence="2">The sequence shown here is derived from an EMBL/GenBank/DDBJ whole genome shotgun (WGS) entry which is preliminary data.</text>
</comment>
<name>A0AAV7THK6_PLEWA</name>
<organism evidence="2 3">
    <name type="scientific">Pleurodeles waltl</name>
    <name type="common">Iberian ribbed newt</name>
    <dbReference type="NCBI Taxonomy" id="8319"/>
    <lineage>
        <taxon>Eukaryota</taxon>
        <taxon>Metazoa</taxon>
        <taxon>Chordata</taxon>
        <taxon>Craniata</taxon>
        <taxon>Vertebrata</taxon>
        <taxon>Euteleostomi</taxon>
        <taxon>Amphibia</taxon>
        <taxon>Batrachia</taxon>
        <taxon>Caudata</taxon>
        <taxon>Salamandroidea</taxon>
        <taxon>Salamandridae</taxon>
        <taxon>Pleurodelinae</taxon>
        <taxon>Pleurodeles</taxon>
    </lineage>
</organism>
<evidence type="ECO:0000256" key="1">
    <source>
        <dbReference type="SAM" id="MobiDB-lite"/>
    </source>
</evidence>
<accession>A0AAV7THK6</accession>
<sequence length="68" mass="7594">MGRSCRNRDPPYPGGVSSSDTSNPEVYCVVTNPEALPGEGRQREQFHAVTRLEKDDWKAVKARDVDFA</sequence>
<keyword evidence="3" id="KW-1185">Reference proteome</keyword>
<evidence type="ECO:0000313" key="2">
    <source>
        <dbReference type="EMBL" id="KAJ1175434.1"/>
    </source>
</evidence>
<dbReference type="Proteomes" id="UP001066276">
    <property type="component" value="Chromosome 3_2"/>
</dbReference>
<dbReference type="AlphaFoldDB" id="A0AAV7THK6"/>